<dbReference type="OrthoDB" id="71227at2759"/>
<feature type="repeat" description="WD" evidence="9">
    <location>
        <begin position="59"/>
        <end position="90"/>
    </location>
</feature>
<feature type="domain" description="CAF1B/HIR1 beta-propeller" evidence="11">
    <location>
        <begin position="8"/>
        <end position="204"/>
    </location>
</feature>
<comment type="subcellular location">
    <subcellularLocation>
        <location evidence="1">Nucleus</location>
    </subcellularLocation>
</comment>
<proteinExistence type="inferred from homology"/>
<dbReference type="AlphaFoldDB" id="A0A2P7YDQ8"/>
<feature type="domain" description="CAF1B/HIR1 beta-propeller" evidence="11">
    <location>
        <begin position="480"/>
        <end position="554"/>
    </location>
</feature>
<feature type="compositionally biased region" description="Low complexity" evidence="10">
    <location>
        <begin position="272"/>
        <end position="295"/>
    </location>
</feature>
<dbReference type="Pfam" id="PF24105">
    <property type="entry name" value="Beta-prop_CAF1B_HIR1"/>
    <property type="match status" value="2"/>
</dbReference>
<comment type="similarity">
    <text evidence="2">Belongs to the WD repeat HIR1 family.</text>
</comment>
<evidence type="ECO:0000256" key="6">
    <source>
        <dbReference type="ARBA" id="ARBA00022853"/>
    </source>
</evidence>
<feature type="compositionally biased region" description="Pro residues" evidence="10">
    <location>
        <begin position="442"/>
        <end position="453"/>
    </location>
</feature>
<evidence type="ECO:0000256" key="8">
    <source>
        <dbReference type="ARBA" id="ARBA00023242"/>
    </source>
</evidence>
<keyword evidence="5" id="KW-0227">DNA damage</keyword>
<dbReference type="GO" id="GO:0006335">
    <property type="term" value="P:DNA replication-dependent chromatin assembly"/>
    <property type="evidence" value="ECO:0007669"/>
    <property type="project" value="InterPro"/>
</dbReference>
<evidence type="ECO:0000256" key="7">
    <source>
        <dbReference type="ARBA" id="ARBA00023204"/>
    </source>
</evidence>
<dbReference type="Gene3D" id="2.130.10.10">
    <property type="entry name" value="YVTN repeat-like/Quinoprotein amine dehydrogenase"/>
    <property type="match status" value="2"/>
</dbReference>
<feature type="region of interest" description="Disordered" evidence="10">
    <location>
        <begin position="554"/>
        <end position="626"/>
    </location>
</feature>
<feature type="repeat" description="WD" evidence="9">
    <location>
        <begin position="161"/>
        <end position="202"/>
    </location>
</feature>
<keyword evidence="4" id="KW-0677">Repeat</keyword>
<dbReference type="SUPFAM" id="SSF50978">
    <property type="entry name" value="WD40 repeat-like"/>
    <property type="match status" value="1"/>
</dbReference>
<name>A0A2P7YDQ8_9PEZI</name>
<feature type="repeat" description="WD" evidence="9">
    <location>
        <begin position="119"/>
        <end position="160"/>
    </location>
</feature>
<gene>
    <name evidence="12" type="ORF">B9Z65_8413</name>
</gene>
<evidence type="ECO:0000313" key="12">
    <source>
        <dbReference type="EMBL" id="PSK34087.1"/>
    </source>
</evidence>
<keyword evidence="13" id="KW-1185">Reference proteome</keyword>
<accession>A0A2P7YDQ8</accession>
<feature type="compositionally biased region" description="Polar residues" evidence="10">
    <location>
        <begin position="679"/>
        <end position="704"/>
    </location>
</feature>
<dbReference type="PROSITE" id="PS50082">
    <property type="entry name" value="WD_REPEATS_2"/>
    <property type="match status" value="3"/>
</dbReference>
<evidence type="ECO:0000256" key="10">
    <source>
        <dbReference type="SAM" id="MobiDB-lite"/>
    </source>
</evidence>
<reference evidence="12 13" key="1">
    <citation type="submission" date="2017-05" db="EMBL/GenBank/DDBJ databases">
        <title>Draft genome sequence of Elsinoe australis.</title>
        <authorList>
            <person name="Cheng Q."/>
        </authorList>
    </citation>
    <scope>NUCLEOTIDE SEQUENCE [LARGE SCALE GENOMIC DNA]</scope>
    <source>
        <strain evidence="12 13">NL1</strain>
    </source>
</reference>
<evidence type="ECO:0000256" key="2">
    <source>
        <dbReference type="ARBA" id="ARBA00007306"/>
    </source>
</evidence>
<sequence>MRAFPLLVRWHNENAPIYSAAFETGPKGRLATAGGDNHVRIWKIEGNEDDRKVTFLSTLERHTQAVNVVRWCPRGEMLASAGDDGNVLLWIPAENPALHAPMGEDAADVKEVWRVKTMCRSSGSEIYDLAWSPDGVFFITGSMDNVARIYNASNGSVVRQIAEHNHYVQGVAWDPLNEYIATQSSDRSVHIYTLKTKDGQFTLAQHNKVTKMDMPSRRISSNSPAPPDFRGRGIASESIERAVGSPAPSAPGTPQSLALPMNPPPTSHSRRSSFGSSAAQSIRRSVSPSPSLPLPAIMPSASPGISAGGMPLAGTKNASLYANETFTSFFRRLTFAPDGSLLFTPAGQQKDSHASHNDKNDDVANMTYIYTRAGLNKPPVAKLPGHKKPSLAVRCSPIYYTLRTSQSKTKEITIDTGNEGDLSPLPEPVMESKAPISQTSMEPPPPMSAPSPAPSSTTAPSPRYVDTEPSPKTNTGLPAGPLPVFDLPYRIVYAVATQDAVYVYDTQQKQPLCVVSNLHYATFTDLSWTSDGSMLLISSSDGFCSSLTFNPGELGSPWQPPAQPRQTPSQIMTAASPGVSTPSQTPTQATAPSIPRPPSSQSHPAGQSPFVAAHPASPARSMSISSVTTQELHASFADHASDARNASNQTPQISSLPSVTAATGASAGGVPMFTPPQTPGSSMVGASSTQVPAAPTSNAGSVTGTKREGEAAEPGPPQEKRRRIAPTLISDGESSAIAPPAPPTTSPSSNSEKKE</sequence>
<dbReference type="InterPro" id="IPR055410">
    <property type="entry name" value="Beta-prop_CAF1B_HIR1"/>
</dbReference>
<dbReference type="GO" id="GO:0006334">
    <property type="term" value="P:nucleosome assembly"/>
    <property type="evidence" value="ECO:0007669"/>
    <property type="project" value="TreeGrafter"/>
</dbReference>
<feature type="compositionally biased region" description="Low complexity" evidence="10">
    <location>
        <begin position="657"/>
        <end position="671"/>
    </location>
</feature>
<protein>
    <recommendedName>
        <fullName evidence="11">CAF1B/HIR1 beta-propeller domain-containing protein</fullName>
    </recommendedName>
</protein>
<dbReference type="EMBL" id="NHZQ01000447">
    <property type="protein sequence ID" value="PSK34087.1"/>
    <property type="molecule type" value="Genomic_DNA"/>
</dbReference>
<evidence type="ECO:0000256" key="9">
    <source>
        <dbReference type="PROSITE-ProRule" id="PRU00221"/>
    </source>
</evidence>
<keyword evidence="6" id="KW-0156">Chromatin regulator</keyword>
<dbReference type="FunFam" id="2.130.10.10:FF:000461">
    <property type="entry name" value="Chromatin assembly factor 1 subunit B"/>
    <property type="match status" value="1"/>
</dbReference>
<dbReference type="GO" id="GO:0005634">
    <property type="term" value="C:nucleus"/>
    <property type="evidence" value="ECO:0007669"/>
    <property type="project" value="UniProtKB-SubCell"/>
</dbReference>
<evidence type="ECO:0000256" key="1">
    <source>
        <dbReference type="ARBA" id="ARBA00004123"/>
    </source>
</evidence>
<evidence type="ECO:0000313" key="13">
    <source>
        <dbReference type="Proteomes" id="UP000243723"/>
    </source>
</evidence>
<dbReference type="InterPro" id="IPR045145">
    <property type="entry name" value="PTHR15271"/>
</dbReference>
<dbReference type="GO" id="GO:0006281">
    <property type="term" value="P:DNA repair"/>
    <property type="evidence" value="ECO:0007669"/>
    <property type="project" value="UniProtKB-KW"/>
</dbReference>
<evidence type="ECO:0000256" key="3">
    <source>
        <dbReference type="ARBA" id="ARBA00022574"/>
    </source>
</evidence>
<keyword evidence="7" id="KW-0234">DNA repair</keyword>
<dbReference type="Proteomes" id="UP000243723">
    <property type="component" value="Unassembled WGS sequence"/>
</dbReference>
<organism evidence="12 13">
    <name type="scientific">Elsinoe australis</name>
    <dbReference type="NCBI Taxonomy" id="40998"/>
    <lineage>
        <taxon>Eukaryota</taxon>
        <taxon>Fungi</taxon>
        <taxon>Dikarya</taxon>
        <taxon>Ascomycota</taxon>
        <taxon>Pezizomycotina</taxon>
        <taxon>Dothideomycetes</taxon>
        <taxon>Dothideomycetidae</taxon>
        <taxon>Myriangiales</taxon>
        <taxon>Elsinoaceae</taxon>
        <taxon>Elsinoe</taxon>
    </lineage>
</organism>
<feature type="region of interest" description="Disordered" evidence="10">
    <location>
        <begin position="208"/>
        <end position="295"/>
    </location>
</feature>
<feature type="region of interest" description="Disordered" evidence="10">
    <location>
        <begin position="644"/>
        <end position="755"/>
    </location>
</feature>
<keyword evidence="8" id="KW-0539">Nucleus</keyword>
<dbReference type="PANTHER" id="PTHR15271">
    <property type="entry name" value="CHROMATIN ASSEMBLY FACTOR 1 SUBUNIT B"/>
    <property type="match status" value="1"/>
</dbReference>
<keyword evidence="3 9" id="KW-0853">WD repeat</keyword>
<dbReference type="PANTHER" id="PTHR15271:SF4">
    <property type="entry name" value="CHROMATIN ASSEMBLY FACTOR 1 SUBUNIT B"/>
    <property type="match status" value="1"/>
</dbReference>
<dbReference type="InterPro" id="IPR001680">
    <property type="entry name" value="WD40_rpt"/>
</dbReference>
<comment type="caution">
    <text evidence="12">The sequence shown here is derived from an EMBL/GenBank/DDBJ whole genome shotgun (WGS) entry which is preliminary data.</text>
</comment>
<dbReference type="InterPro" id="IPR015943">
    <property type="entry name" value="WD40/YVTN_repeat-like_dom_sf"/>
</dbReference>
<dbReference type="SMART" id="SM00320">
    <property type="entry name" value="WD40"/>
    <property type="match status" value="5"/>
</dbReference>
<feature type="compositionally biased region" description="Low complexity" evidence="10">
    <location>
        <begin position="580"/>
        <end position="593"/>
    </location>
</feature>
<dbReference type="PROSITE" id="PS50294">
    <property type="entry name" value="WD_REPEATS_REGION"/>
    <property type="match status" value="1"/>
</dbReference>
<feature type="compositionally biased region" description="Polar residues" evidence="10">
    <location>
        <begin position="564"/>
        <end position="573"/>
    </location>
</feature>
<feature type="region of interest" description="Disordered" evidence="10">
    <location>
        <begin position="410"/>
        <end position="480"/>
    </location>
</feature>
<dbReference type="InterPro" id="IPR036322">
    <property type="entry name" value="WD40_repeat_dom_sf"/>
</dbReference>
<evidence type="ECO:0000259" key="11">
    <source>
        <dbReference type="Pfam" id="PF24105"/>
    </source>
</evidence>
<dbReference type="STRING" id="40998.A0A2P7YDQ8"/>
<evidence type="ECO:0000256" key="4">
    <source>
        <dbReference type="ARBA" id="ARBA00022737"/>
    </source>
</evidence>
<feature type="compositionally biased region" description="Polar residues" evidence="10">
    <location>
        <begin position="644"/>
        <end position="656"/>
    </location>
</feature>
<evidence type="ECO:0000256" key="5">
    <source>
        <dbReference type="ARBA" id="ARBA00022763"/>
    </source>
</evidence>
<dbReference type="GO" id="GO:0033186">
    <property type="term" value="C:CAF-1 complex"/>
    <property type="evidence" value="ECO:0007669"/>
    <property type="project" value="TreeGrafter"/>
</dbReference>